<keyword evidence="4" id="KW-1185">Reference proteome</keyword>
<dbReference type="EMBL" id="CAXITT010000081">
    <property type="protein sequence ID" value="CAL1531132.1"/>
    <property type="molecule type" value="Genomic_DNA"/>
</dbReference>
<protein>
    <submittedName>
        <fullName evidence="3">Uncharacterized protein</fullName>
    </submittedName>
</protein>
<dbReference type="Proteomes" id="UP001497497">
    <property type="component" value="Unassembled WGS sequence"/>
</dbReference>
<accession>A0AAV2HEG7</accession>
<keyword evidence="2" id="KW-0812">Transmembrane</keyword>
<keyword evidence="2" id="KW-0472">Membrane</keyword>
<gene>
    <name evidence="3" type="ORF">GSLYS_00005229001</name>
</gene>
<evidence type="ECO:0000256" key="2">
    <source>
        <dbReference type="SAM" id="Phobius"/>
    </source>
</evidence>
<dbReference type="PANTHER" id="PTHR46830">
    <property type="entry name" value="TRANSFERASE, PUTATIVE-RELATED"/>
    <property type="match status" value="1"/>
</dbReference>
<keyword evidence="2" id="KW-1133">Transmembrane helix</keyword>
<feature type="compositionally biased region" description="Polar residues" evidence="1">
    <location>
        <begin position="550"/>
        <end position="561"/>
    </location>
</feature>
<proteinExistence type="predicted"/>
<evidence type="ECO:0000313" key="3">
    <source>
        <dbReference type="EMBL" id="CAL1531132.1"/>
    </source>
</evidence>
<sequence>MLKGSHLVKTLASVIIPALLFALLTFQFYRCRSILVLRNSYLLETLPSSTEWVWDVLSGSQNMDFLNQNEKPNQLLIARKVKTTPQTSYHKSVLLPGLPSLTVHYLWCVDSHFEISHYISILSVIHQLRPDKIVIHYRVKPRNDPQGYWRWLEDLQRNVIMLSLRPLTNPKHCSHELSAGVIQDNYDFTDPHGVYLLGDIALTNLSRSDIIDIMTKSFSSQTPSHLKTLPSVSEEELSKSQVFIVAENDPYHISQSPGRAVLSCPALSLDETMKQDNYIQCISMNTFIDLDNLFKKDTAFYRFARTIMYSSPSPIQVEISSSVQIPNIVHIILNSETMDLTPLLYIGIKSAFIRGKVDQVFIHGPKQPTGALWEKLHTHDELKVHYISVSKEQLGSKNSLMIYALYVTLQYGGIIHFGDIVFLDSIPIKARHTPAVFTLHYSAYKLRHRSTNTAIFAAAKGSEYIEYILAVLKQAEQMWPDARTDDIATHIAELHPKSVLLDSKLTSHQNCKDKSCQVAGGHEHPRHAYTTRLVWEDNQPNTLEMLKQMQGPSRNDVSQIIDSPPIHHGTDIKKQN</sequence>
<dbReference type="PANTHER" id="PTHR46830:SF1">
    <property type="entry name" value="ALPHA-1,4-N-ACETYLGLUCOSAMINYLTRANSFERASE"/>
    <property type="match status" value="1"/>
</dbReference>
<dbReference type="AlphaFoldDB" id="A0AAV2HEG7"/>
<feature type="transmembrane region" description="Helical" evidence="2">
    <location>
        <begin position="7"/>
        <end position="29"/>
    </location>
</feature>
<name>A0AAV2HEG7_LYMST</name>
<comment type="caution">
    <text evidence="3">The sequence shown here is derived from an EMBL/GenBank/DDBJ whole genome shotgun (WGS) entry which is preliminary data.</text>
</comment>
<feature type="region of interest" description="Disordered" evidence="1">
    <location>
        <begin position="549"/>
        <end position="576"/>
    </location>
</feature>
<organism evidence="3 4">
    <name type="scientific">Lymnaea stagnalis</name>
    <name type="common">Great pond snail</name>
    <name type="synonym">Helix stagnalis</name>
    <dbReference type="NCBI Taxonomy" id="6523"/>
    <lineage>
        <taxon>Eukaryota</taxon>
        <taxon>Metazoa</taxon>
        <taxon>Spiralia</taxon>
        <taxon>Lophotrochozoa</taxon>
        <taxon>Mollusca</taxon>
        <taxon>Gastropoda</taxon>
        <taxon>Heterobranchia</taxon>
        <taxon>Euthyneura</taxon>
        <taxon>Panpulmonata</taxon>
        <taxon>Hygrophila</taxon>
        <taxon>Lymnaeoidea</taxon>
        <taxon>Lymnaeidae</taxon>
        <taxon>Lymnaea</taxon>
    </lineage>
</organism>
<reference evidence="3 4" key="1">
    <citation type="submission" date="2024-04" db="EMBL/GenBank/DDBJ databases">
        <authorList>
            <consortium name="Genoscope - CEA"/>
            <person name="William W."/>
        </authorList>
    </citation>
    <scope>NUCLEOTIDE SEQUENCE [LARGE SCALE GENOMIC DNA]</scope>
</reference>
<evidence type="ECO:0000256" key="1">
    <source>
        <dbReference type="SAM" id="MobiDB-lite"/>
    </source>
</evidence>
<evidence type="ECO:0000313" key="4">
    <source>
        <dbReference type="Proteomes" id="UP001497497"/>
    </source>
</evidence>